<dbReference type="Proteomes" id="UP000005141">
    <property type="component" value="Unassembled WGS sequence"/>
</dbReference>
<evidence type="ECO:0000313" key="2">
    <source>
        <dbReference type="Proteomes" id="UP000005141"/>
    </source>
</evidence>
<comment type="caution">
    <text evidence="1">The sequence shown here is derived from an EMBL/GenBank/DDBJ whole genome shotgun (WGS) entry which is preliminary data.</text>
</comment>
<protein>
    <submittedName>
        <fullName evidence="1">Uncharacterized protein</fullName>
    </submittedName>
</protein>
<evidence type="ECO:0000313" key="1">
    <source>
        <dbReference type="EMBL" id="EGV28710.1"/>
    </source>
</evidence>
<dbReference type="AlphaFoldDB" id="G1WF66"/>
<proteinExistence type="predicted"/>
<dbReference type="EMBL" id="ADGI01000068">
    <property type="protein sequence ID" value="EGV28710.1"/>
    <property type="molecule type" value="Genomic_DNA"/>
</dbReference>
<gene>
    <name evidence="1" type="ORF">HMPREF9431_02467</name>
</gene>
<dbReference type="HOGENOM" id="CLU_3347172_0_0_10"/>
<keyword evidence="2" id="KW-1185">Reference proteome</keyword>
<dbReference type="PATRIC" id="fig|702438.4.peg.2575"/>
<accession>G1WF66</accession>
<name>G1WF66_9BACT</name>
<reference evidence="1 2" key="1">
    <citation type="submission" date="2011-07" db="EMBL/GenBank/DDBJ databases">
        <title>The Genome Sequence of Prevotella oulorum F0390.</title>
        <authorList>
            <consortium name="The Broad Institute Genome Sequencing Platform"/>
            <consortium name="The Broad Institute Genome Sequencing Center for Infectious Disease"/>
            <person name="Earl A."/>
            <person name="Ward D."/>
            <person name="Feldgarden M."/>
            <person name="Gevers D."/>
            <person name="Izard J."/>
            <person name="Ganesan A."/>
            <person name="Baranova O.V."/>
            <person name="Blanton J.M."/>
            <person name="Tanner A.C."/>
            <person name="Dewhirst F.E."/>
            <person name="Young S.K."/>
            <person name="Zeng Q."/>
            <person name="Gargeya S."/>
            <person name="Fitzgerald M."/>
            <person name="Haas B."/>
            <person name="Abouelleil A."/>
            <person name="Alvarado L."/>
            <person name="Arachchi H.M."/>
            <person name="Berlin A."/>
            <person name="Brown A."/>
            <person name="Chapman S.B."/>
            <person name="Chen Z."/>
            <person name="Dunbar C."/>
            <person name="Freedman E."/>
            <person name="Gearin G."/>
            <person name="Gellesch M."/>
            <person name="Goldberg J."/>
            <person name="Griggs A."/>
            <person name="Gujja S."/>
            <person name="Heiman D."/>
            <person name="Howarth C."/>
            <person name="Larson L."/>
            <person name="Lui A."/>
            <person name="MacDonald P.J.P."/>
            <person name="Mehta T."/>
            <person name="Montmayeur A."/>
            <person name="Murphy C."/>
            <person name="Neiman D."/>
            <person name="Pearson M."/>
            <person name="Priest M."/>
            <person name="Roberts A."/>
            <person name="Saif S."/>
            <person name="Shea T."/>
            <person name="Shenoy N."/>
            <person name="Sisk P."/>
            <person name="Stolte C."/>
            <person name="Sykes S."/>
            <person name="Wortman J."/>
            <person name="Nusbaum C."/>
            <person name="Birren B."/>
        </authorList>
    </citation>
    <scope>NUCLEOTIDE SEQUENCE [LARGE SCALE GENOMIC DNA]</scope>
    <source>
        <strain evidence="1 2">F0390</strain>
    </source>
</reference>
<sequence length="37" mass="4510">MENVLRRNSDSGFVKKNHWSYQDLLLEKQISLWLTFL</sequence>
<organism evidence="1 2">
    <name type="scientific">Segatella oulorum F0390</name>
    <dbReference type="NCBI Taxonomy" id="702438"/>
    <lineage>
        <taxon>Bacteria</taxon>
        <taxon>Pseudomonadati</taxon>
        <taxon>Bacteroidota</taxon>
        <taxon>Bacteroidia</taxon>
        <taxon>Bacteroidales</taxon>
        <taxon>Prevotellaceae</taxon>
        <taxon>Segatella</taxon>
    </lineage>
</organism>